<dbReference type="SUPFAM" id="SSF53474">
    <property type="entry name" value="alpha/beta-Hydrolases"/>
    <property type="match status" value="1"/>
</dbReference>
<evidence type="ECO:0000256" key="6">
    <source>
        <dbReference type="ARBA" id="ARBA00023277"/>
    </source>
</evidence>
<feature type="region of interest" description="Disordered" evidence="8">
    <location>
        <begin position="25"/>
        <end position="55"/>
    </location>
</feature>
<keyword evidence="3" id="KW-0858">Xylan degradation</keyword>
<keyword evidence="7" id="KW-0624">Polysaccharide degradation</keyword>
<feature type="domain" description="Phospholipase/carboxylesterase/thioesterase" evidence="9">
    <location>
        <begin position="142"/>
        <end position="235"/>
    </location>
</feature>
<keyword evidence="5" id="KW-0378">Hydrolase</keyword>
<evidence type="ECO:0000313" key="10">
    <source>
        <dbReference type="EMBL" id="SVA26396.1"/>
    </source>
</evidence>
<evidence type="ECO:0000256" key="8">
    <source>
        <dbReference type="SAM" id="MobiDB-lite"/>
    </source>
</evidence>
<dbReference type="Pfam" id="PF02230">
    <property type="entry name" value="Abhydrolase_2"/>
    <property type="match status" value="1"/>
</dbReference>
<evidence type="ECO:0000256" key="3">
    <source>
        <dbReference type="ARBA" id="ARBA00022651"/>
    </source>
</evidence>
<evidence type="ECO:0000256" key="1">
    <source>
        <dbReference type="ARBA" id="ARBA00004613"/>
    </source>
</evidence>
<gene>
    <name evidence="10" type="ORF">METZ01_LOCUS79250</name>
</gene>
<dbReference type="InterPro" id="IPR029058">
    <property type="entry name" value="AB_hydrolase_fold"/>
</dbReference>
<dbReference type="GO" id="GO:0030600">
    <property type="term" value="F:feruloyl esterase activity"/>
    <property type="evidence" value="ECO:0007669"/>
    <property type="project" value="InterPro"/>
</dbReference>
<evidence type="ECO:0000256" key="7">
    <source>
        <dbReference type="ARBA" id="ARBA00023326"/>
    </source>
</evidence>
<evidence type="ECO:0000256" key="4">
    <source>
        <dbReference type="ARBA" id="ARBA00022729"/>
    </source>
</evidence>
<dbReference type="InterPro" id="IPR003140">
    <property type="entry name" value="PLipase/COase/thioEstase"/>
</dbReference>
<dbReference type="PROSITE" id="PS51257">
    <property type="entry name" value="PROKAR_LIPOPROTEIN"/>
    <property type="match status" value="1"/>
</dbReference>
<keyword evidence="6" id="KW-0119">Carbohydrate metabolism</keyword>
<dbReference type="EMBL" id="UINC01006249">
    <property type="protein sequence ID" value="SVA26396.1"/>
    <property type="molecule type" value="Genomic_DNA"/>
</dbReference>
<reference evidence="10" key="1">
    <citation type="submission" date="2018-05" db="EMBL/GenBank/DDBJ databases">
        <authorList>
            <person name="Lanie J.A."/>
            <person name="Ng W.-L."/>
            <person name="Kazmierczak K.M."/>
            <person name="Andrzejewski T.M."/>
            <person name="Davidsen T.M."/>
            <person name="Wayne K.J."/>
            <person name="Tettelin H."/>
            <person name="Glass J.I."/>
            <person name="Rusch D."/>
            <person name="Podicherti R."/>
            <person name="Tsui H.-C.T."/>
            <person name="Winkler M.E."/>
        </authorList>
    </citation>
    <scope>NUCLEOTIDE SEQUENCE</scope>
</reference>
<dbReference type="InterPro" id="IPR043595">
    <property type="entry name" value="FaeB/C/D"/>
</dbReference>
<evidence type="ECO:0000259" key="9">
    <source>
        <dbReference type="Pfam" id="PF02230"/>
    </source>
</evidence>
<keyword evidence="4" id="KW-0732">Signal</keyword>
<sequence length="325" mass="35005">MQRTTLILLQIALVTLTSACGGGSGGNSSATPEVSVNTTTQTSNTQTADECSGSGSQLDCTFTHDGLVREYILYVPQSYTGSESVPLLFNFHGYGSSAIGQMIYGDFRVLAEEEQFILLAPQGTLLEDTSHWNVGSWTSESTVDDVGFTSALIDKIATDYLIDLSRVYSTGMSNGGYMSHQLACLLSDNFAAIASVTGSMSPETFNDCAPTHSTSVLQIHGTEDDVVPYAGADWTKSMDAIMDFWSTYNGCDPAPSVTALPDTNEDGTIADLIAYANCINNVEVELYRMNEMGHTWPEPGRGWDISGINVIWSFLSRHSLNGLVE</sequence>
<protein>
    <recommendedName>
        <fullName evidence="9">Phospholipase/carboxylesterase/thioesterase domain-containing protein</fullName>
    </recommendedName>
</protein>
<dbReference type="GO" id="GO:0005576">
    <property type="term" value="C:extracellular region"/>
    <property type="evidence" value="ECO:0007669"/>
    <property type="project" value="UniProtKB-SubCell"/>
</dbReference>
<proteinExistence type="predicted"/>
<dbReference type="GO" id="GO:0045493">
    <property type="term" value="P:xylan catabolic process"/>
    <property type="evidence" value="ECO:0007669"/>
    <property type="project" value="UniProtKB-KW"/>
</dbReference>
<accession>A0A381UDW4</accession>
<evidence type="ECO:0000256" key="2">
    <source>
        <dbReference type="ARBA" id="ARBA00022525"/>
    </source>
</evidence>
<dbReference type="PANTHER" id="PTHR38050">
    <property type="match status" value="1"/>
</dbReference>
<organism evidence="10">
    <name type="scientific">marine metagenome</name>
    <dbReference type="NCBI Taxonomy" id="408172"/>
    <lineage>
        <taxon>unclassified sequences</taxon>
        <taxon>metagenomes</taxon>
        <taxon>ecological metagenomes</taxon>
    </lineage>
</organism>
<dbReference type="Gene3D" id="3.40.50.1820">
    <property type="entry name" value="alpha/beta hydrolase"/>
    <property type="match status" value="1"/>
</dbReference>
<dbReference type="PANTHER" id="PTHR38050:SF2">
    <property type="entry name" value="FERULOYL ESTERASE C-RELATED"/>
    <property type="match status" value="1"/>
</dbReference>
<dbReference type="AlphaFoldDB" id="A0A381UDW4"/>
<feature type="compositionally biased region" description="Low complexity" evidence="8">
    <location>
        <begin position="34"/>
        <end position="47"/>
    </location>
</feature>
<keyword evidence="2" id="KW-0964">Secreted</keyword>
<name>A0A381UDW4_9ZZZZ</name>
<evidence type="ECO:0000256" key="5">
    <source>
        <dbReference type="ARBA" id="ARBA00022801"/>
    </source>
</evidence>
<comment type="subcellular location">
    <subcellularLocation>
        <location evidence="1">Secreted</location>
    </subcellularLocation>
</comment>